<sequence>MVAVDNVAGGTEDCVRKAQCGRSQSGSRFALAATVPEGAADSRRQRSCGDHGSASLPKRNPSHAAHLAKYFGPVFPGHMGKRRKIASLRDQDGHETVKLVNATADCPISFCGSLLEKDRWHYSKGWSPFYQLEFVMKPRLCDIRFRPERMDQCRGIVFFHAISIPFGPTGLGRSSEIAVLRRHWAIRLSADTTLLDFDVTLVPPDMQHSLRCAALRRLTGGKIHIVEASFMERRDVRSGGGSSARTRTDDKHF</sequence>
<reference evidence="4" key="1">
    <citation type="submission" date="2017-02" db="UniProtKB">
        <authorList>
            <consortium name="WormBaseParasite"/>
        </authorList>
    </citation>
    <scope>IDENTIFICATION</scope>
</reference>
<name>A0A0N4X4Z5_HAEPC</name>
<evidence type="ECO:0000256" key="1">
    <source>
        <dbReference type="SAM" id="MobiDB-lite"/>
    </source>
</evidence>
<dbReference type="WBParaSite" id="HPLM_0001943701-mRNA-1">
    <property type="protein sequence ID" value="HPLM_0001943701-mRNA-1"/>
    <property type="gene ID" value="HPLM_0001943701"/>
</dbReference>
<reference evidence="2 3" key="2">
    <citation type="submission" date="2018-11" db="EMBL/GenBank/DDBJ databases">
        <authorList>
            <consortium name="Pathogen Informatics"/>
        </authorList>
    </citation>
    <scope>NUCLEOTIDE SEQUENCE [LARGE SCALE GENOMIC DNA]</scope>
    <source>
        <strain evidence="2 3">MHpl1</strain>
    </source>
</reference>
<feature type="compositionally biased region" description="Basic and acidic residues" evidence="1">
    <location>
        <begin position="40"/>
        <end position="49"/>
    </location>
</feature>
<keyword evidence="3" id="KW-1185">Reference proteome</keyword>
<accession>A0A0N4X4Z5</accession>
<proteinExistence type="predicted"/>
<dbReference type="EMBL" id="UZAF01021312">
    <property type="protein sequence ID" value="VDO77160.1"/>
    <property type="molecule type" value="Genomic_DNA"/>
</dbReference>
<feature type="region of interest" description="Disordered" evidence="1">
    <location>
        <begin position="31"/>
        <end position="60"/>
    </location>
</feature>
<dbReference type="Proteomes" id="UP000268014">
    <property type="component" value="Unassembled WGS sequence"/>
</dbReference>
<dbReference type="OrthoDB" id="10397791at2759"/>
<organism evidence="4">
    <name type="scientific">Haemonchus placei</name>
    <name type="common">Barber's pole worm</name>
    <dbReference type="NCBI Taxonomy" id="6290"/>
    <lineage>
        <taxon>Eukaryota</taxon>
        <taxon>Metazoa</taxon>
        <taxon>Ecdysozoa</taxon>
        <taxon>Nematoda</taxon>
        <taxon>Chromadorea</taxon>
        <taxon>Rhabditida</taxon>
        <taxon>Rhabditina</taxon>
        <taxon>Rhabditomorpha</taxon>
        <taxon>Strongyloidea</taxon>
        <taxon>Trichostrongylidae</taxon>
        <taxon>Haemonchus</taxon>
    </lineage>
</organism>
<evidence type="ECO:0000313" key="4">
    <source>
        <dbReference type="WBParaSite" id="HPLM_0001943701-mRNA-1"/>
    </source>
</evidence>
<evidence type="ECO:0000313" key="2">
    <source>
        <dbReference type="EMBL" id="VDO77160.1"/>
    </source>
</evidence>
<evidence type="ECO:0000313" key="3">
    <source>
        <dbReference type="Proteomes" id="UP000268014"/>
    </source>
</evidence>
<dbReference type="AlphaFoldDB" id="A0A0N4X4Z5"/>
<gene>
    <name evidence="2" type="ORF">HPLM_LOCUS19429</name>
</gene>
<protein>
    <submittedName>
        <fullName evidence="4">AfsA domain-containing protein</fullName>
    </submittedName>
</protein>